<evidence type="ECO:0000256" key="5">
    <source>
        <dbReference type="ARBA" id="ARBA00023136"/>
    </source>
</evidence>
<keyword evidence="3 7" id="KW-0812">Transmembrane</keyword>
<gene>
    <name evidence="8" type="ORF">HEB94_009261</name>
</gene>
<evidence type="ECO:0000256" key="1">
    <source>
        <dbReference type="ARBA" id="ARBA00004651"/>
    </source>
</evidence>
<feature type="transmembrane region" description="Helical" evidence="7">
    <location>
        <begin position="265"/>
        <end position="287"/>
    </location>
</feature>
<dbReference type="PANTHER" id="PTHR39087:SF2">
    <property type="entry name" value="UPF0104 MEMBRANE PROTEIN MJ1595"/>
    <property type="match status" value="1"/>
</dbReference>
<evidence type="ECO:0000256" key="4">
    <source>
        <dbReference type="ARBA" id="ARBA00022989"/>
    </source>
</evidence>
<keyword evidence="4 7" id="KW-1133">Transmembrane helix</keyword>
<dbReference type="GO" id="GO:0005886">
    <property type="term" value="C:plasma membrane"/>
    <property type="evidence" value="ECO:0007669"/>
    <property type="project" value="UniProtKB-SubCell"/>
</dbReference>
<comment type="caution">
    <text evidence="8">The sequence shown here is derived from an EMBL/GenBank/DDBJ whole genome shotgun (WGS) entry which is preliminary data.</text>
</comment>
<dbReference type="PANTHER" id="PTHR39087">
    <property type="entry name" value="UPF0104 MEMBRANE PROTEIN MJ1595"/>
    <property type="match status" value="1"/>
</dbReference>
<dbReference type="InterPro" id="IPR022791">
    <property type="entry name" value="L-PG_synthase/AglD"/>
</dbReference>
<evidence type="ECO:0000313" key="8">
    <source>
        <dbReference type="EMBL" id="MBE1612413.1"/>
    </source>
</evidence>
<evidence type="ECO:0000256" key="6">
    <source>
        <dbReference type="SAM" id="MobiDB-lite"/>
    </source>
</evidence>
<accession>A0A927N7G5</accession>
<proteinExistence type="predicted"/>
<protein>
    <submittedName>
        <fullName evidence="8">Uncharacterized membrane protein YbhN (UPF0104 family)</fullName>
    </submittedName>
</protein>
<dbReference type="RefSeq" id="WP_192755463.1">
    <property type="nucleotide sequence ID" value="NZ_BAABJL010000194.1"/>
</dbReference>
<feature type="compositionally biased region" description="Low complexity" evidence="6">
    <location>
        <begin position="23"/>
        <end position="54"/>
    </location>
</feature>
<feature type="transmembrane region" description="Helical" evidence="7">
    <location>
        <begin position="106"/>
        <end position="125"/>
    </location>
</feature>
<feature type="transmembrane region" description="Helical" evidence="7">
    <location>
        <begin position="185"/>
        <end position="203"/>
    </location>
</feature>
<evidence type="ECO:0000256" key="2">
    <source>
        <dbReference type="ARBA" id="ARBA00022475"/>
    </source>
</evidence>
<name>A0A927N7G5_9ACTN</name>
<evidence type="ECO:0000256" key="3">
    <source>
        <dbReference type="ARBA" id="ARBA00022692"/>
    </source>
</evidence>
<keyword evidence="2" id="KW-1003">Cell membrane</keyword>
<feature type="transmembrane region" description="Helical" evidence="7">
    <location>
        <begin position="325"/>
        <end position="344"/>
    </location>
</feature>
<dbReference type="Proteomes" id="UP000638648">
    <property type="component" value="Unassembled WGS sequence"/>
</dbReference>
<evidence type="ECO:0000313" key="9">
    <source>
        <dbReference type="Proteomes" id="UP000638648"/>
    </source>
</evidence>
<reference evidence="8" key="1">
    <citation type="submission" date="2020-10" db="EMBL/GenBank/DDBJ databases">
        <title>Sequencing the genomes of 1000 actinobacteria strains.</title>
        <authorList>
            <person name="Klenk H.-P."/>
        </authorList>
    </citation>
    <scope>NUCLEOTIDE SEQUENCE</scope>
    <source>
        <strain evidence="8">DSM 45354</strain>
    </source>
</reference>
<feature type="transmembrane region" description="Helical" evidence="7">
    <location>
        <begin position="350"/>
        <end position="366"/>
    </location>
</feature>
<feature type="region of interest" description="Disordered" evidence="6">
    <location>
        <begin position="1"/>
        <end position="54"/>
    </location>
</feature>
<keyword evidence="9" id="KW-1185">Reference proteome</keyword>
<comment type="subcellular location">
    <subcellularLocation>
        <location evidence="1">Cell membrane</location>
        <topology evidence="1">Multi-pass membrane protein</topology>
    </subcellularLocation>
</comment>
<dbReference type="AlphaFoldDB" id="A0A927N7G5"/>
<feature type="transmembrane region" description="Helical" evidence="7">
    <location>
        <begin position="70"/>
        <end position="86"/>
    </location>
</feature>
<evidence type="ECO:0000256" key="7">
    <source>
        <dbReference type="SAM" id="Phobius"/>
    </source>
</evidence>
<feature type="transmembrane region" description="Helical" evidence="7">
    <location>
        <begin position="293"/>
        <end position="313"/>
    </location>
</feature>
<dbReference type="EMBL" id="JADBEM010000001">
    <property type="protein sequence ID" value="MBE1612413.1"/>
    <property type="molecule type" value="Genomic_DNA"/>
</dbReference>
<keyword evidence="5 7" id="KW-0472">Membrane</keyword>
<organism evidence="8 9">
    <name type="scientific">Actinopolymorpha pittospori</name>
    <dbReference type="NCBI Taxonomy" id="648752"/>
    <lineage>
        <taxon>Bacteria</taxon>
        <taxon>Bacillati</taxon>
        <taxon>Actinomycetota</taxon>
        <taxon>Actinomycetes</taxon>
        <taxon>Propionibacteriales</taxon>
        <taxon>Actinopolymorphaceae</taxon>
        <taxon>Actinopolymorpha</taxon>
    </lineage>
</organism>
<dbReference type="Pfam" id="PF03706">
    <property type="entry name" value="LPG_synthase_TM"/>
    <property type="match status" value="1"/>
</dbReference>
<feature type="transmembrane region" description="Helical" evidence="7">
    <location>
        <begin position="215"/>
        <end position="234"/>
    </location>
</feature>
<sequence length="372" mass="37952">MTSLAPAPTKARGTLRDADAGARPRSAVSVPSAASAASATREAPTTRGGAAVATAPTAGSDVRLSWRRRHVLLLVAVAGFVGWLTYQNRHEIDLGLWRSQLELGWASVAVLGVIVTLAGNSWNLMGASPVRLRFRPTFAAQLAGSLVRIVSPAAVGAAAVNVQYLRRVGVGNTASVGTVSVAQSVQVLLALVLLPPVAFVANADLDLLGGDTMRFAPYVLGGLAVLVLVAVVIIRRSALLEARARAMLAELTRSLRTMASHPLRAAQSIAGAVLISAGLITALWASVHAFGGQLGIVTVAAVLLLGSTAGNAVPVPGGLGSVDAALVAALTATGVSFTVALPAVALFRLVTLWLLLPAGAVSVGLLRRRGLL</sequence>